<evidence type="ECO:0000256" key="4">
    <source>
        <dbReference type="ARBA" id="ARBA00022553"/>
    </source>
</evidence>
<keyword evidence="9 10" id="KW-0472">Membrane</keyword>
<keyword evidence="13" id="KW-1185">Reference proteome</keyword>
<protein>
    <recommendedName>
        <fullName evidence="3">histidine kinase</fullName>
        <ecNumber evidence="3">2.7.13.3</ecNumber>
    </recommendedName>
</protein>
<dbReference type="HOGENOM" id="CLU_000445_42_3_5"/>
<evidence type="ECO:0000256" key="1">
    <source>
        <dbReference type="ARBA" id="ARBA00000085"/>
    </source>
</evidence>
<dbReference type="InterPro" id="IPR036890">
    <property type="entry name" value="HATPase_C_sf"/>
</dbReference>
<feature type="domain" description="Histidine kinase" evidence="11">
    <location>
        <begin position="243"/>
        <end position="446"/>
    </location>
</feature>
<dbReference type="PRINTS" id="PR00344">
    <property type="entry name" value="BCTRLSENSOR"/>
</dbReference>
<dbReference type="Pfam" id="PF02518">
    <property type="entry name" value="HATPase_c"/>
    <property type="match status" value="1"/>
</dbReference>
<dbReference type="EMBL" id="AP014648">
    <property type="protein sequence ID" value="BAQ17344.1"/>
    <property type="molecule type" value="Genomic_DNA"/>
</dbReference>
<dbReference type="InterPro" id="IPR036097">
    <property type="entry name" value="HisK_dim/P_sf"/>
</dbReference>
<dbReference type="SUPFAM" id="SSF55874">
    <property type="entry name" value="ATPase domain of HSP90 chaperone/DNA topoisomerase II/histidine kinase"/>
    <property type="match status" value="1"/>
</dbReference>
<evidence type="ECO:0000256" key="9">
    <source>
        <dbReference type="ARBA" id="ARBA00023136"/>
    </source>
</evidence>
<comment type="subcellular location">
    <subcellularLocation>
        <location evidence="2">Membrane</location>
    </subcellularLocation>
</comment>
<dbReference type="Gene3D" id="3.30.565.10">
    <property type="entry name" value="Histidine kinase-like ATPase, C-terminal domain"/>
    <property type="match status" value="1"/>
</dbReference>
<dbReference type="AlphaFoldDB" id="A0A0A8K5S7"/>
<evidence type="ECO:0000256" key="10">
    <source>
        <dbReference type="SAM" id="Phobius"/>
    </source>
</evidence>
<dbReference type="Proteomes" id="UP000031643">
    <property type="component" value="Chromosome"/>
</dbReference>
<sequence>MTSLKSRLILAASLWIALGTIGAGLVLSAIFKHHVTTQFYDELHVHLDELQRLAEFHEDGTLHLQRNLSDPRYDVPLSGFYWEVQKDGKVLARSESLEGPALHMPPDAPNDIGVHTHLIEGPTGPLIAMEKGVWKDPGATPERFIIGTDERHLDAVVSSFNKTLTMSLAAFGLSLVGAATLLILYALKPMRQLRTALFDVRSGHAKQLSGQFPTEVVPLVDDLNRLLTSTGDLIQRARTQAGNIAHGLKTPLAIVTDEAYRLGDEGQDRASSTILSQCRKMQSHIDYQIARARAVAMRSTPGVVADPRKAALEVASALGRLYKGESVSIEVDVPEGHRLACDPADLNEMLANLVDNACKHARSTVRIACIGGDATGMTVDDDGPGLPPEARDVVFNIGERWDSRAAGSGLGLAIVRDLARLYGGDVRLGESDLGGLRVELILPSEG</sequence>
<evidence type="ECO:0000256" key="8">
    <source>
        <dbReference type="ARBA" id="ARBA00022989"/>
    </source>
</evidence>
<dbReference type="KEGG" id="mcg:GL4_1892"/>
<evidence type="ECO:0000313" key="13">
    <source>
        <dbReference type="Proteomes" id="UP000031643"/>
    </source>
</evidence>
<keyword evidence="4" id="KW-0597">Phosphoprotein</keyword>
<keyword evidence="6 10" id="KW-0812">Transmembrane</keyword>
<dbReference type="Gene3D" id="1.10.287.130">
    <property type="match status" value="1"/>
</dbReference>
<proteinExistence type="predicted"/>
<evidence type="ECO:0000259" key="11">
    <source>
        <dbReference type="PROSITE" id="PS50109"/>
    </source>
</evidence>
<evidence type="ECO:0000256" key="7">
    <source>
        <dbReference type="ARBA" id="ARBA00022777"/>
    </source>
</evidence>
<accession>A0A0A8K5S7</accession>
<dbReference type="GO" id="GO:0000155">
    <property type="term" value="F:phosphorelay sensor kinase activity"/>
    <property type="evidence" value="ECO:0007669"/>
    <property type="project" value="InterPro"/>
</dbReference>
<reference evidence="12 13" key="1">
    <citation type="submission" date="2014-09" db="EMBL/GenBank/DDBJ databases">
        <title>Genome sequencing of Methyloceanibacter caenitepidi Gela4.</title>
        <authorList>
            <person name="Takeuchi M."/>
            <person name="Susumu S."/>
            <person name="Kamagata Y."/>
            <person name="Oshima K."/>
            <person name="Hattori M."/>
            <person name="Iwasaki W."/>
        </authorList>
    </citation>
    <scope>NUCLEOTIDE SEQUENCE [LARGE SCALE GENOMIC DNA]</scope>
    <source>
        <strain evidence="12 13">Gela4</strain>
    </source>
</reference>
<comment type="catalytic activity">
    <reaction evidence="1">
        <text>ATP + protein L-histidine = ADP + protein N-phospho-L-histidine.</text>
        <dbReference type="EC" id="2.7.13.3"/>
    </reaction>
</comment>
<dbReference type="SUPFAM" id="SSF47384">
    <property type="entry name" value="Homodimeric domain of signal transducing histidine kinase"/>
    <property type="match status" value="1"/>
</dbReference>
<evidence type="ECO:0000256" key="6">
    <source>
        <dbReference type="ARBA" id="ARBA00022692"/>
    </source>
</evidence>
<name>A0A0A8K5S7_9HYPH</name>
<evidence type="ECO:0000313" key="12">
    <source>
        <dbReference type="EMBL" id="BAQ17344.1"/>
    </source>
</evidence>
<dbReference type="InterPro" id="IPR003594">
    <property type="entry name" value="HATPase_dom"/>
</dbReference>
<dbReference type="InterPro" id="IPR050428">
    <property type="entry name" value="TCS_sensor_his_kinase"/>
</dbReference>
<dbReference type="RefSeq" id="WP_045366838.1">
    <property type="nucleotide sequence ID" value="NZ_AP014648.1"/>
</dbReference>
<feature type="transmembrane region" description="Helical" evidence="10">
    <location>
        <begin position="168"/>
        <end position="187"/>
    </location>
</feature>
<dbReference type="STRING" id="1384459.GL4_1892"/>
<keyword evidence="7 12" id="KW-0418">Kinase</keyword>
<dbReference type="EC" id="2.7.13.3" evidence="3"/>
<evidence type="ECO:0000256" key="5">
    <source>
        <dbReference type="ARBA" id="ARBA00022679"/>
    </source>
</evidence>
<dbReference type="PROSITE" id="PS50109">
    <property type="entry name" value="HIS_KIN"/>
    <property type="match status" value="1"/>
</dbReference>
<dbReference type="GO" id="GO:0005886">
    <property type="term" value="C:plasma membrane"/>
    <property type="evidence" value="ECO:0007669"/>
    <property type="project" value="TreeGrafter"/>
</dbReference>
<dbReference type="SMART" id="SM00387">
    <property type="entry name" value="HATPase_c"/>
    <property type="match status" value="1"/>
</dbReference>
<dbReference type="OrthoDB" id="9809567at2"/>
<dbReference type="PANTHER" id="PTHR45436:SF5">
    <property type="entry name" value="SENSOR HISTIDINE KINASE TRCS"/>
    <property type="match status" value="1"/>
</dbReference>
<dbReference type="PANTHER" id="PTHR45436">
    <property type="entry name" value="SENSOR HISTIDINE KINASE YKOH"/>
    <property type="match status" value="1"/>
</dbReference>
<keyword evidence="5" id="KW-0808">Transferase</keyword>
<organism evidence="12 13">
    <name type="scientific">Methyloceanibacter caenitepidi</name>
    <dbReference type="NCBI Taxonomy" id="1384459"/>
    <lineage>
        <taxon>Bacteria</taxon>
        <taxon>Pseudomonadati</taxon>
        <taxon>Pseudomonadota</taxon>
        <taxon>Alphaproteobacteria</taxon>
        <taxon>Hyphomicrobiales</taxon>
        <taxon>Hyphomicrobiaceae</taxon>
        <taxon>Methyloceanibacter</taxon>
    </lineage>
</organism>
<evidence type="ECO:0000256" key="2">
    <source>
        <dbReference type="ARBA" id="ARBA00004370"/>
    </source>
</evidence>
<dbReference type="InterPro" id="IPR005467">
    <property type="entry name" value="His_kinase_dom"/>
</dbReference>
<gene>
    <name evidence="12" type="ORF">GL4_1892</name>
</gene>
<evidence type="ECO:0000256" key="3">
    <source>
        <dbReference type="ARBA" id="ARBA00012438"/>
    </source>
</evidence>
<dbReference type="InterPro" id="IPR004358">
    <property type="entry name" value="Sig_transdc_His_kin-like_C"/>
</dbReference>
<keyword evidence="8 10" id="KW-1133">Transmembrane helix</keyword>